<keyword evidence="4" id="KW-0949">S-adenosyl-L-methionine</keyword>
<gene>
    <name evidence="10" type="primary">LOC113504605</name>
</gene>
<dbReference type="PANTHER" id="PTHR13563">
    <property type="entry name" value="TRNA (GUANINE-9-) METHYLTRANSFERASE"/>
    <property type="match status" value="1"/>
</dbReference>
<dbReference type="InterPro" id="IPR028564">
    <property type="entry name" value="MT_TRM10-typ"/>
</dbReference>
<evidence type="ECO:0000313" key="10">
    <source>
        <dbReference type="RefSeq" id="XP_026742797.1"/>
    </source>
</evidence>
<evidence type="ECO:0000256" key="6">
    <source>
        <dbReference type="PIRSR" id="PIRSR016323-1"/>
    </source>
</evidence>
<dbReference type="PANTHER" id="PTHR13563:SF13">
    <property type="entry name" value="TRNA METHYLTRANSFERASE 10 HOMOLOG A"/>
    <property type="match status" value="1"/>
</dbReference>
<evidence type="ECO:0000256" key="4">
    <source>
        <dbReference type="ARBA" id="ARBA00022691"/>
    </source>
</evidence>
<feature type="binding site" evidence="7">
    <location>
        <position position="227"/>
    </location>
    <ligand>
        <name>S-adenosyl-L-methionine</name>
        <dbReference type="ChEBI" id="CHEBI:59789"/>
    </ligand>
</feature>
<keyword evidence="3" id="KW-0808">Transferase</keyword>
<dbReference type="Gene3D" id="3.40.1280.30">
    <property type="match status" value="1"/>
</dbReference>
<keyword evidence="2 10" id="KW-0489">Methyltransferase</keyword>
<dbReference type="OrthoDB" id="278300at2759"/>
<feature type="binding site" evidence="7">
    <location>
        <position position="241"/>
    </location>
    <ligand>
        <name>S-adenosyl-L-methionine</name>
        <dbReference type="ChEBI" id="CHEBI:59789"/>
    </ligand>
</feature>
<evidence type="ECO:0000256" key="2">
    <source>
        <dbReference type="ARBA" id="ARBA00022603"/>
    </source>
</evidence>
<name>A0A7E5WR24_TRINI</name>
<dbReference type="KEGG" id="tnl:113504605"/>
<dbReference type="RefSeq" id="XP_026742797.1">
    <property type="nucleotide sequence ID" value="XM_026886996.1"/>
</dbReference>
<dbReference type="GeneID" id="113504605"/>
<accession>A0A7E5WR24</accession>
<sequence>MNNSNDTTSKDCATKSNEYDERDFPQFSLFDITIDSGLKDDDGNEIPRPFTKNQMRKWLKKVKWENRKAEKRATEKARAKERRREAKEANIDLGPNRKALKKMKLERPKRSTAIVIDLSFDHLMMEKDRFKVIKQILRCYSINRRSETPVQFHITSLGEKSKSDMSRHNGYEHWDINYHEEPYLEVFPKENIVYLTSESNNVIEKFEENTAYIIGGLVDHNKHKGLCHKIAEEQGIRHAQLPLDKYINMKTRKVLTIDHVFEIVLRVCEGMPWQEALLKVLPMRKGAYVCENLSPSNSSNDISCNGEDS</sequence>
<evidence type="ECO:0000313" key="9">
    <source>
        <dbReference type="Proteomes" id="UP000322000"/>
    </source>
</evidence>
<organism evidence="9 10">
    <name type="scientific">Trichoplusia ni</name>
    <name type="common">Cabbage looper</name>
    <dbReference type="NCBI Taxonomy" id="7111"/>
    <lineage>
        <taxon>Eukaryota</taxon>
        <taxon>Metazoa</taxon>
        <taxon>Ecdysozoa</taxon>
        <taxon>Arthropoda</taxon>
        <taxon>Hexapoda</taxon>
        <taxon>Insecta</taxon>
        <taxon>Pterygota</taxon>
        <taxon>Neoptera</taxon>
        <taxon>Endopterygota</taxon>
        <taxon>Lepidoptera</taxon>
        <taxon>Glossata</taxon>
        <taxon>Ditrysia</taxon>
        <taxon>Noctuoidea</taxon>
        <taxon>Noctuidae</taxon>
        <taxon>Plusiinae</taxon>
        <taxon>Trichoplusia</taxon>
    </lineage>
</organism>
<dbReference type="EC" id="2.1.1.221" evidence="1"/>
<feature type="binding site" evidence="7">
    <location>
        <position position="215"/>
    </location>
    <ligand>
        <name>S-adenosyl-L-methionine</name>
        <dbReference type="ChEBI" id="CHEBI:59789"/>
    </ligand>
</feature>
<proteinExistence type="predicted"/>
<evidence type="ECO:0000256" key="7">
    <source>
        <dbReference type="PIRSR" id="PIRSR016323-2"/>
    </source>
</evidence>
<evidence type="ECO:0000256" key="1">
    <source>
        <dbReference type="ARBA" id="ARBA00012797"/>
    </source>
</evidence>
<dbReference type="PROSITE" id="PS51675">
    <property type="entry name" value="SAM_MT_TRM10"/>
    <property type="match status" value="1"/>
</dbReference>
<dbReference type="InParanoid" id="A0A7E5WR24"/>
<evidence type="ECO:0000256" key="5">
    <source>
        <dbReference type="ARBA" id="ARBA00048434"/>
    </source>
</evidence>
<feature type="domain" description="SAM-dependent MTase TRM10-type" evidence="8">
    <location>
        <begin position="95"/>
        <end position="288"/>
    </location>
</feature>
<comment type="catalytic activity">
    <reaction evidence="5">
        <text>guanosine(9) in tRNA + S-adenosyl-L-methionine = N(1)-methylguanosine(9) in tRNA + S-adenosyl-L-homocysteine + H(+)</text>
        <dbReference type="Rhea" id="RHEA:43156"/>
        <dbReference type="Rhea" id="RHEA-COMP:10367"/>
        <dbReference type="Rhea" id="RHEA-COMP:10368"/>
        <dbReference type="ChEBI" id="CHEBI:15378"/>
        <dbReference type="ChEBI" id="CHEBI:57856"/>
        <dbReference type="ChEBI" id="CHEBI:59789"/>
        <dbReference type="ChEBI" id="CHEBI:73542"/>
        <dbReference type="ChEBI" id="CHEBI:74269"/>
        <dbReference type="EC" id="2.1.1.221"/>
    </reaction>
</comment>
<dbReference type="InterPro" id="IPR038459">
    <property type="entry name" value="MT_TRM10-typ_sf"/>
</dbReference>
<dbReference type="InterPro" id="IPR007356">
    <property type="entry name" value="tRNA_m1G_MeTrfase_euk"/>
</dbReference>
<dbReference type="GO" id="GO:0002939">
    <property type="term" value="P:tRNA N1-guanine methylation"/>
    <property type="evidence" value="ECO:0007669"/>
    <property type="project" value="TreeGrafter"/>
</dbReference>
<keyword evidence="9" id="KW-1185">Reference proteome</keyword>
<feature type="binding site" evidence="7">
    <location>
        <position position="195"/>
    </location>
    <ligand>
        <name>S-adenosyl-L-methionine</name>
        <dbReference type="ChEBI" id="CHEBI:59789"/>
    </ligand>
</feature>
<evidence type="ECO:0000256" key="3">
    <source>
        <dbReference type="ARBA" id="ARBA00022679"/>
    </source>
</evidence>
<dbReference type="PIRSF" id="PIRSF016323">
    <property type="entry name" value="tRNA_m1G_mtfrase_met"/>
    <property type="match status" value="1"/>
</dbReference>
<dbReference type="FunFam" id="3.40.1280.30:FF:000001">
    <property type="entry name" value="tRNA methyltransferase 10 homolog A"/>
    <property type="match status" value="1"/>
</dbReference>
<reference evidence="10" key="1">
    <citation type="submission" date="2025-08" db="UniProtKB">
        <authorList>
            <consortium name="RefSeq"/>
        </authorList>
    </citation>
    <scope>IDENTIFICATION</scope>
</reference>
<dbReference type="InterPro" id="IPR016653">
    <property type="entry name" value="TRM10/TRM10A"/>
</dbReference>
<dbReference type="GO" id="GO:0005654">
    <property type="term" value="C:nucleoplasm"/>
    <property type="evidence" value="ECO:0007669"/>
    <property type="project" value="TreeGrafter"/>
</dbReference>
<dbReference type="GO" id="GO:0052905">
    <property type="term" value="F:tRNA (guanosine(9)-N1)-methyltransferase activity"/>
    <property type="evidence" value="ECO:0007669"/>
    <property type="project" value="UniProtKB-EC"/>
</dbReference>
<dbReference type="Proteomes" id="UP000322000">
    <property type="component" value="Chromosome 22"/>
</dbReference>
<evidence type="ECO:0000259" key="8">
    <source>
        <dbReference type="PROSITE" id="PS51675"/>
    </source>
</evidence>
<dbReference type="GO" id="GO:0000049">
    <property type="term" value="F:tRNA binding"/>
    <property type="evidence" value="ECO:0007669"/>
    <property type="project" value="TreeGrafter"/>
</dbReference>
<dbReference type="CDD" id="cd18101">
    <property type="entry name" value="Trm10euk_A"/>
    <property type="match status" value="1"/>
</dbReference>
<feature type="active site" description="Proton acceptor" evidence="6">
    <location>
        <position position="219"/>
    </location>
</feature>
<dbReference type="FunCoup" id="A0A7E5WR24">
    <property type="interactions" value="1819"/>
</dbReference>
<protein>
    <recommendedName>
        <fullName evidence="1">tRNA (guanine(9)-N(1))-methyltransferase</fullName>
        <ecNumber evidence="1">2.1.1.221</ecNumber>
    </recommendedName>
</protein>
<dbReference type="AlphaFoldDB" id="A0A7E5WR24"/>